<dbReference type="SUPFAM" id="SSF52943">
    <property type="entry name" value="ATP synthase (F1-ATPase), gamma subunit"/>
    <property type="match status" value="1"/>
</dbReference>
<dbReference type="Gene3D" id="1.10.287.80">
    <property type="entry name" value="ATP synthase, gamma subunit, helix hairpin domain"/>
    <property type="match status" value="1"/>
</dbReference>
<sequence length="300" mass="32971">MGAQLRMLRRRVRSLKSMAKITRAQELIASSRIVKAQQRMQAAVPYEREIIRAVTGVVSNTGSIDHPLTVAKEQSTKAAVLIVTSDSGFCGGFNVNVLREAEALSNLLKDRGITPTPFVTGRKGVIWHTFRDREMGGQWTGFSRKPSYADAKEIANALIQTFSADDGVDEIHIVSTEFVSMLTQEVVVRRILPLEVEETTEKPGDTPLPYFEFEPTAGDVLDSLLPRYVESRIFTALLQSAASEEAARRRAMKSATDNANDLIGDFTRQMNQVRQAEITQEISEIVGGANALADSAAGKE</sequence>
<evidence type="ECO:0000256" key="6">
    <source>
        <dbReference type="ARBA" id="ARBA00023065"/>
    </source>
</evidence>
<evidence type="ECO:0000256" key="9">
    <source>
        <dbReference type="ARBA" id="ARBA00023310"/>
    </source>
</evidence>
<comment type="similarity">
    <text evidence="3 10">Belongs to the ATPase gamma chain family.</text>
</comment>
<keyword evidence="5 10" id="KW-0375">Hydrogen ion transport</keyword>
<comment type="subunit">
    <text evidence="10">F-type ATPases have 2 components, CF(1) - the catalytic core - and CF(0) - the membrane proton channel. CF(1) has five subunits: alpha(3), beta(3), gamma(1), delta(1), epsilon(1). CF(0) has three main subunits: a, b and c.</text>
</comment>
<evidence type="ECO:0000313" key="11">
    <source>
        <dbReference type="EMBL" id="SNT45029.1"/>
    </source>
</evidence>
<dbReference type="PRINTS" id="PR00126">
    <property type="entry name" value="ATPASEGAMMA"/>
</dbReference>
<dbReference type="EMBL" id="FZOD01000044">
    <property type="protein sequence ID" value="SNT45029.1"/>
    <property type="molecule type" value="Genomic_DNA"/>
</dbReference>
<dbReference type="RefSeq" id="WP_089211218.1">
    <property type="nucleotide sequence ID" value="NZ_FZOD01000044.1"/>
</dbReference>
<dbReference type="PANTHER" id="PTHR11693">
    <property type="entry name" value="ATP SYNTHASE GAMMA CHAIN"/>
    <property type="match status" value="1"/>
</dbReference>
<keyword evidence="4 10" id="KW-0813">Transport</keyword>
<dbReference type="GO" id="GO:0005886">
    <property type="term" value="C:plasma membrane"/>
    <property type="evidence" value="ECO:0007669"/>
    <property type="project" value="UniProtKB-SubCell"/>
</dbReference>
<evidence type="ECO:0000256" key="8">
    <source>
        <dbReference type="ARBA" id="ARBA00023196"/>
    </source>
</evidence>
<proteinExistence type="inferred from homology"/>
<evidence type="ECO:0000256" key="5">
    <source>
        <dbReference type="ARBA" id="ARBA00022781"/>
    </source>
</evidence>
<keyword evidence="12" id="KW-1185">Reference proteome</keyword>
<dbReference type="OrthoDB" id="9812769at2"/>
<accession>A0A239MT51</accession>
<keyword evidence="10" id="KW-1003">Cell membrane</keyword>
<dbReference type="AlphaFoldDB" id="A0A239MT51"/>
<evidence type="ECO:0000256" key="7">
    <source>
        <dbReference type="ARBA" id="ARBA00023136"/>
    </source>
</evidence>
<evidence type="ECO:0000256" key="3">
    <source>
        <dbReference type="ARBA" id="ARBA00007681"/>
    </source>
</evidence>
<dbReference type="NCBIfam" id="NF004145">
    <property type="entry name" value="PRK05621.1-2"/>
    <property type="match status" value="1"/>
</dbReference>
<organism evidence="11 12">
    <name type="scientific">Streptosporangium subroseum</name>
    <dbReference type="NCBI Taxonomy" id="106412"/>
    <lineage>
        <taxon>Bacteria</taxon>
        <taxon>Bacillati</taxon>
        <taxon>Actinomycetota</taxon>
        <taxon>Actinomycetes</taxon>
        <taxon>Streptosporangiales</taxon>
        <taxon>Streptosporangiaceae</taxon>
        <taxon>Streptosporangium</taxon>
    </lineage>
</organism>
<dbReference type="Gene3D" id="3.40.1380.10">
    <property type="match status" value="1"/>
</dbReference>
<comment type="subcellular location">
    <subcellularLocation>
        <location evidence="10">Cell membrane</location>
        <topology evidence="10">Peripheral membrane protein</topology>
    </subcellularLocation>
    <subcellularLocation>
        <location evidence="2">Membrane</location>
        <topology evidence="2">Peripheral membrane protein</topology>
    </subcellularLocation>
</comment>
<keyword evidence="8 10" id="KW-0139">CF(1)</keyword>
<comment type="function">
    <text evidence="1 10">Produces ATP from ADP in the presence of a proton gradient across the membrane. The gamma chain is believed to be important in regulating ATPase activity and the flow of protons through the CF(0) complex.</text>
</comment>
<dbReference type="GO" id="GO:0045259">
    <property type="term" value="C:proton-transporting ATP synthase complex"/>
    <property type="evidence" value="ECO:0007669"/>
    <property type="project" value="UniProtKB-KW"/>
</dbReference>
<dbReference type="GO" id="GO:0042777">
    <property type="term" value="P:proton motive force-driven plasma membrane ATP synthesis"/>
    <property type="evidence" value="ECO:0007669"/>
    <property type="project" value="UniProtKB-UniRule"/>
</dbReference>
<evidence type="ECO:0000256" key="10">
    <source>
        <dbReference type="HAMAP-Rule" id="MF_00815"/>
    </source>
</evidence>
<evidence type="ECO:0000256" key="1">
    <source>
        <dbReference type="ARBA" id="ARBA00003456"/>
    </source>
</evidence>
<dbReference type="InterPro" id="IPR000131">
    <property type="entry name" value="ATP_synth_F1_gsu"/>
</dbReference>
<dbReference type="GO" id="GO:0046933">
    <property type="term" value="F:proton-transporting ATP synthase activity, rotational mechanism"/>
    <property type="evidence" value="ECO:0007669"/>
    <property type="project" value="UniProtKB-UniRule"/>
</dbReference>
<dbReference type="NCBIfam" id="TIGR01146">
    <property type="entry name" value="ATPsyn_F1gamma"/>
    <property type="match status" value="1"/>
</dbReference>
<protein>
    <recommendedName>
        <fullName evidence="10">ATP synthase gamma chain</fullName>
    </recommendedName>
    <alternativeName>
        <fullName evidence="10">ATP synthase F1 sector gamma subunit</fullName>
    </alternativeName>
    <alternativeName>
        <fullName evidence="10">F-ATPase gamma subunit</fullName>
    </alternativeName>
</protein>
<dbReference type="PANTHER" id="PTHR11693:SF22">
    <property type="entry name" value="ATP SYNTHASE SUBUNIT GAMMA, MITOCHONDRIAL"/>
    <property type="match status" value="1"/>
</dbReference>
<dbReference type="InterPro" id="IPR035968">
    <property type="entry name" value="ATP_synth_F1_ATPase_gsu"/>
</dbReference>
<dbReference type="GO" id="GO:0005524">
    <property type="term" value="F:ATP binding"/>
    <property type="evidence" value="ECO:0007669"/>
    <property type="project" value="UniProtKB-UniRule"/>
</dbReference>
<gene>
    <name evidence="10" type="primary">atpG</name>
    <name evidence="11" type="ORF">SAMN05216276_104451</name>
</gene>
<dbReference type="CDD" id="cd12151">
    <property type="entry name" value="F1-ATPase_gamma"/>
    <property type="match status" value="1"/>
</dbReference>
<dbReference type="Proteomes" id="UP000198282">
    <property type="component" value="Unassembled WGS sequence"/>
</dbReference>
<keyword evidence="6 10" id="KW-0406">Ion transport</keyword>
<keyword evidence="7 10" id="KW-0472">Membrane</keyword>
<dbReference type="HAMAP" id="MF_00815">
    <property type="entry name" value="ATP_synth_gamma_bact"/>
    <property type="match status" value="1"/>
</dbReference>
<evidence type="ECO:0000256" key="4">
    <source>
        <dbReference type="ARBA" id="ARBA00022448"/>
    </source>
</evidence>
<evidence type="ECO:0000256" key="2">
    <source>
        <dbReference type="ARBA" id="ARBA00004170"/>
    </source>
</evidence>
<name>A0A239MT51_9ACTN</name>
<dbReference type="InterPro" id="IPR023632">
    <property type="entry name" value="ATP_synth_F1_gsu_CS"/>
</dbReference>
<keyword evidence="9 10" id="KW-0066">ATP synthesis</keyword>
<dbReference type="Pfam" id="PF00231">
    <property type="entry name" value="ATP-synt"/>
    <property type="match status" value="1"/>
</dbReference>
<reference evidence="11 12" key="1">
    <citation type="submission" date="2017-06" db="EMBL/GenBank/DDBJ databases">
        <authorList>
            <person name="Kim H.J."/>
            <person name="Triplett B.A."/>
        </authorList>
    </citation>
    <scope>NUCLEOTIDE SEQUENCE [LARGE SCALE GENOMIC DNA]</scope>
    <source>
        <strain evidence="11 12">CGMCC 4.2132</strain>
    </source>
</reference>
<evidence type="ECO:0000313" key="12">
    <source>
        <dbReference type="Proteomes" id="UP000198282"/>
    </source>
</evidence>
<dbReference type="PROSITE" id="PS00153">
    <property type="entry name" value="ATPASE_GAMMA"/>
    <property type="match status" value="1"/>
</dbReference>